<protein>
    <submittedName>
        <fullName evidence="6">YbfB/YjiJ family MFS transporter</fullName>
    </submittedName>
</protein>
<feature type="transmembrane region" description="Helical" evidence="4">
    <location>
        <begin position="36"/>
        <end position="58"/>
    </location>
</feature>
<dbReference type="SUPFAM" id="SSF103473">
    <property type="entry name" value="MFS general substrate transporter"/>
    <property type="match status" value="1"/>
</dbReference>
<dbReference type="InterPro" id="IPR036259">
    <property type="entry name" value="MFS_trans_sf"/>
</dbReference>
<keyword evidence="2 4" id="KW-1133">Transmembrane helix</keyword>
<keyword evidence="7" id="KW-1185">Reference proteome</keyword>
<feature type="transmembrane region" description="Helical" evidence="4">
    <location>
        <begin position="309"/>
        <end position="326"/>
    </location>
</feature>
<sequence>MQPARKGPKVVRPFRAATLWKPPMSLVTPPPNRPNALIMVTGGILTALVAIVFARLAYGVILPPMREDLGLSYRQAGNLGTVTALGYLLFVLVGGVAASRWGARNAVALGLFILTIGFAGLTVASDYRWILALMGLLGLGTAFCFAPMVSLLATWYPERRGLVIGCMGAGVGAGLFATGLLVPWLSQAFGEHGWRGAWGVFAVTSAITVALVLIAVRDPEPISANDPQRPAPADKWRIYRHPRVITMATVYGVIGMVYIIQSIFMVSYVVEAGHGDKVAGWLMAMSGLLSVASGPLWGSLSDIWGRGNALTLATAVVSLAMGLPLLDQSLPVFFAHFLLMGCAVNGVFTMIQAASTDQVAPRFIPIAFSYVTVFFATGQFLGPAIAGALIEFSGGFHLAVGFTCASLLGALLLTLRIRRFPRDLAVA</sequence>
<dbReference type="Gene3D" id="1.20.1250.20">
    <property type="entry name" value="MFS general substrate transporter like domains"/>
    <property type="match status" value="2"/>
</dbReference>
<dbReference type="PANTHER" id="PTHR23537">
    <property type="match status" value="1"/>
</dbReference>
<evidence type="ECO:0000259" key="5">
    <source>
        <dbReference type="PROSITE" id="PS50850"/>
    </source>
</evidence>
<feature type="transmembrane region" description="Helical" evidence="4">
    <location>
        <begin position="332"/>
        <end position="351"/>
    </location>
</feature>
<keyword evidence="3 4" id="KW-0472">Membrane</keyword>
<feature type="transmembrane region" description="Helical" evidence="4">
    <location>
        <begin position="197"/>
        <end position="216"/>
    </location>
</feature>
<feature type="transmembrane region" description="Helical" evidence="4">
    <location>
        <begin position="396"/>
        <end position="415"/>
    </location>
</feature>
<dbReference type="InterPro" id="IPR010645">
    <property type="entry name" value="MFS_4"/>
</dbReference>
<evidence type="ECO:0000256" key="4">
    <source>
        <dbReference type="SAM" id="Phobius"/>
    </source>
</evidence>
<comment type="caution">
    <text evidence="6">The sequence shown here is derived from an EMBL/GenBank/DDBJ whole genome shotgun (WGS) entry which is preliminary data.</text>
</comment>
<dbReference type="PROSITE" id="PS50850">
    <property type="entry name" value="MFS"/>
    <property type="match status" value="1"/>
</dbReference>
<proteinExistence type="predicted"/>
<reference evidence="6 7" key="1">
    <citation type="submission" date="2019-05" db="EMBL/GenBank/DDBJ databases">
        <title>Genome of Alcanivorax gelatiniphagus, an oil degrading marine bacteria.</title>
        <authorList>
            <person name="Kwon K.K."/>
        </authorList>
    </citation>
    <scope>NUCLEOTIDE SEQUENCE [LARGE SCALE GENOMIC DNA]</scope>
    <source>
        <strain evidence="6 7">MEBiC 08158</strain>
    </source>
</reference>
<feature type="transmembrane region" description="Helical" evidence="4">
    <location>
        <begin position="130"/>
        <end position="155"/>
    </location>
</feature>
<feature type="transmembrane region" description="Helical" evidence="4">
    <location>
        <begin position="278"/>
        <end position="297"/>
    </location>
</feature>
<dbReference type="Pfam" id="PF06779">
    <property type="entry name" value="MFS_4"/>
    <property type="match status" value="1"/>
</dbReference>
<gene>
    <name evidence="6" type="ORF">FGS76_17425</name>
</gene>
<evidence type="ECO:0000256" key="3">
    <source>
        <dbReference type="ARBA" id="ARBA00023136"/>
    </source>
</evidence>
<name>A0ABY2XHD3_9GAMM</name>
<dbReference type="Proteomes" id="UP000739180">
    <property type="component" value="Unassembled WGS sequence"/>
</dbReference>
<feature type="transmembrane region" description="Helical" evidence="4">
    <location>
        <begin position="162"/>
        <end position="185"/>
    </location>
</feature>
<evidence type="ECO:0000313" key="7">
    <source>
        <dbReference type="Proteomes" id="UP000739180"/>
    </source>
</evidence>
<feature type="transmembrane region" description="Helical" evidence="4">
    <location>
        <begin position="244"/>
        <end position="266"/>
    </location>
</feature>
<accession>A0ABY2XHD3</accession>
<keyword evidence="1 4" id="KW-0812">Transmembrane</keyword>
<feature type="domain" description="Major facilitator superfamily (MFS) profile" evidence="5">
    <location>
        <begin position="35"/>
        <end position="418"/>
    </location>
</feature>
<evidence type="ECO:0000256" key="2">
    <source>
        <dbReference type="ARBA" id="ARBA00022989"/>
    </source>
</evidence>
<dbReference type="InterPro" id="IPR020846">
    <property type="entry name" value="MFS_dom"/>
</dbReference>
<evidence type="ECO:0000313" key="6">
    <source>
        <dbReference type="EMBL" id="TMW11080.1"/>
    </source>
</evidence>
<feature type="transmembrane region" description="Helical" evidence="4">
    <location>
        <begin position="78"/>
        <end position="99"/>
    </location>
</feature>
<feature type="transmembrane region" description="Helical" evidence="4">
    <location>
        <begin position="363"/>
        <end position="390"/>
    </location>
</feature>
<organism evidence="6 7">
    <name type="scientific">Alloalcanivorax gelatiniphagus</name>
    <dbReference type="NCBI Taxonomy" id="1194167"/>
    <lineage>
        <taxon>Bacteria</taxon>
        <taxon>Pseudomonadati</taxon>
        <taxon>Pseudomonadota</taxon>
        <taxon>Gammaproteobacteria</taxon>
        <taxon>Oceanospirillales</taxon>
        <taxon>Alcanivoracaceae</taxon>
        <taxon>Alloalcanivorax</taxon>
    </lineage>
</organism>
<dbReference type="PANTHER" id="PTHR23537:SF1">
    <property type="entry name" value="SUGAR TRANSPORTER"/>
    <property type="match status" value="1"/>
</dbReference>
<evidence type="ECO:0000256" key="1">
    <source>
        <dbReference type="ARBA" id="ARBA00022692"/>
    </source>
</evidence>
<feature type="transmembrane region" description="Helical" evidence="4">
    <location>
        <begin position="106"/>
        <end position="124"/>
    </location>
</feature>
<dbReference type="EMBL" id="VCQT01000045">
    <property type="protein sequence ID" value="TMW11080.1"/>
    <property type="molecule type" value="Genomic_DNA"/>
</dbReference>